<protein>
    <recommendedName>
        <fullName evidence="3">ATP-grasp domain-containing protein</fullName>
    </recommendedName>
</protein>
<proteinExistence type="predicted"/>
<feature type="non-terminal residue" evidence="1">
    <location>
        <position position="1"/>
    </location>
</feature>
<gene>
    <name evidence="1" type="ORF">SCF082_LOCUS50202</name>
</gene>
<evidence type="ECO:0000313" key="1">
    <source>
        <dbReference type="EMBL" id="CAK9107885.1"/>
    </source>
</evidence>
<comment type="caution">
    <text evidence="1">The sequence shown here is derived from an EMBL/GenBank/DDBJ whole genome shotgun (WGS) entry which is preliminary data.</text>
</comment>
<evidence type="ECO:0000313" key="2">
    <source>
        <dbReference type="Proteomes" id="UP001642464"/>
    </source>
</evidence>
<dbReference type="EMBL" id="CAXAMM010042995">
    <property type="protein sequence ID" value="CAK9107885.1"/>
    <property type="molecule type" value="Genomic_DNA"/>
</dbReference>
<keyword evidence="2" id="KW-1185">Reference proteome</keyword>
<dbReference type="Proteomes" id="UP001642464">
    <property type="component" value="Unassembled WGS sequence"/>
</dbReference>
<accession>A0ABP0S6F7</accession>
<organism evidence="1 2">
    <name type="scientific">Durusdinium trenchii</name>
    <dbReference type="NCBI Taxonomy" id="1381693"/>
    <lineage>
        <taxon>Eukaryota</taxon>
        <taxon>Sar</taxon>
        <taxon>Alveolata</taxon>
        <taxon>Dinophyceae</taxon>
        <taxon>Suessiales</taxon>
        <taxon>Symbiodiniaceae</taxon>
        <taxon>Durusdinium</taxon>
    </lineage>
</organism>
<reference evidence="1 2" key="1">
    <citation type="submission" date="2024-02" db="EMBL/GenBank/DDBJ databases">
        <authorList>
            <person name="Chen Y."/>
            <person name="Shah S."/>
            <person name="Dougan E. K."/>
            <person name="Thang M."/>
            <person name="Chan C."/>
        </authorList>
    </citation>
    <scope>NUCLEOTIDE SEQUENCE [LARGE SCALE GENOMIC DNA]</scope>
</reference>
<sequence>QARGLTQHLPKRYMSAECADYPCILKQAHGEFGKDCYRCDVCLNFGTIHPDLLTVALPLLVLLVPLLPEECNIVHSPEDVCKVTPQGLGTRWVLQELVHGRFEVSTTVLADFGHILDEVSTCYEYDSETYVWPRCRGVSKSLYSVPHGHLKIFEQFLESYSGICNFNYKVRDGELRIFELNTRIGGDLAVDAPRERARRLFEKLDAHWCISSNDTMPEKQFAFCRSTGLPQ</sequence>
<name>A0ABP0S6F7_9DINO</name>
<evidence type="ECO:0008006" key="3">
    <source>
        <dbReference type="Google" id="ProtNLM"/>
    </source>
</evidence>
<dbReference type="SUPFAM" id="SSF56059">
    <property type="entry name" value="Glutathione synthetase ATP-binding domain-like"/>
    <property type="match status" value="1"/>
</dbReference>